<evidence type="ECO:0000256" key="1">
    <source>
        <dbReference type="SAM" id="Phobius"/>
    </source>
</evidence>
<reference evidence="3" key="1">
    <citation type="submission" date="2021-03" db="EMBL/GenBank/DDBJ databases">
        <authorList>
            <person name="Tagirdzhanova G."/>
        </authorList>
    </citation>
    <scope>NUCLEOTIDE SEQUENCE</scope>
</reference>
<keyword evidence="1" id="KW-0812">Transmembrane</keyword>
<organism evidence="3 4">
    <name type="scientific">Imshaugia aleurites</name>
    <dbReference type="NCBI Taxonomy" id="172621"/>
    <lineage>
        <taxon>Eukaryota</taxon>
        <taxon>Fungi</taxon>
        <taxon>Dikarya</taxon>
        <taxon>Ascomycota</taxon>
        <taxon>Pezizomycotina</taxon>
        <taxon>Lecanoromycetes</taxon>
        <taxon>OSLEUM clade</taxon>
        <taxon>Lecanoromycetidae</taxon>
        <taxon>Lecanorales</taxon>
        <taxon>Lecanorineae</taxon>
        <taxon>Parmeliaceae</taxon>
        <taxon>Imshaugia</taxon>
    </lineage>
</organism>
<comment type="caution">
    <text evidence="3">The sequence shown here is derived from an EMBL/GenBank/DDBJ whole genome shotgun (WGS) entry which is preliminary data.</text>
</comment>
<feature type="transmembrane region" description="Helical" evidence="1">
    <location>
        <begin position="214"/>
        <end position="233"/>
    </location>
</feature>
<dbReference type="EMBL" id="CAJPDT010000006">
    <property type="protein sequence ID" value="CAF9909497.1"/>
    <property type="molecule type" value="Genomic_DNA"/>
</dbReference>
<proteinExistence type="predicted"/>
<keyword evidence="4" id="KW-1185">Reference proteome</keyword>
<sequence>MSRLSLQLSLIIFISSARLIQAQCVTHSYIPCFPAGSQSGGAGGVPQDDFENTGLWDSLQSVASTPIEKRGILRGQLASRQNALCCMPTNQCLILTDGNIPFCYNSTTTRYFFSDDSYGYVSNGTYYAADGTFVDFKDGYYSMTDGTTGTFAAATAAAPSSSTKFIATSTTASPLTNNPPTVSSSVGNTQHSLVTAPSTTPSTKSTGVATMPSIVNGWLGVCVMLLSMFLAGYNV</sequence>
<keyword evidence="2" id="KW-0732">Signal</keyword>
<dbReference type="OrthoDB" id="3438781at2759"/>
<dbReference type="AlphaFoldDB" id="A0A8H3ESJ6"/>
<gene>
    <name evidence="3" type="ORF">IMSHALPRED_008381</name>
</gene>
<feature type="chain" id="PRO_5034712287" evidence="2">
    <location>
        <begin position="23"/>
        <end position="235"/>
    </location>
</feature>
<keyword evidence="1" id="KW-0472">Membrane</keyword>
<protein>
    <submittedName>
        <fullName evidence="3">Uncharacterized protein</fullName>
    </submittedName>
</protein>
<evidence type="ECO:0000313" key="4">
    <source>
        <dbReference type="Proteomes" id="UP000664534"/>
    </source>
</evidence>
<keyword evidence="1" id="KW-1133">Transmembrane helix</keyword>
<feature type="signal peptide" evidence="2">
    <location>
        <begin position="1"/>
        <end position="22"/>
    </location>
</feature>
<dbReference type="Proteomes" id="UP000664534">
    <property type="component" value="Unassembled WGS sequence"/>
</dbReference>
<evidence type="ECO:0000313" key="3">
    <source>
        <dbReference type="EMBL" id="CAF9909497.1"/>
    </source>
</evidence>
<accession>A0A8H3ESJ6</accession>
<name>A0A8H3ESJ6_9LECA</name>
<evidence type="ECO:0000256" key="2">
    <source>
        <dbReference type="SAM" id="SignalP"/>
    </source>
</evidence>